<organism evidence="5 6">
    <name type="scientific">Verticillium longisporum</name>
    <name type="common">Verticillium dahliae var. longisporum</name>
    <dbReference type="NCBI Taxonomy" id="100787"/>
    <lineage>
        <taxon>Eukaryota</taxon>
        <taxon>Fungi</taxon>
        <taxon>Dikarya</taxon>
        <taxon>Ascomycota</taxon>
        <taxon>Pezizomycotina</taxon>
        <taxon>Sordariomycetes</taxon>
        <taxon>Hypocreomycetidae</taxon>
        <taxon>Glomerellales</taxon>
        <taxon>Plectosphaerellaceae</taxon>
        <taxon>Verticillium</taxon>
    </lineage>
</organism>
<dbReference type="InterPro" id="IPR057283">
    <property type="entry name" value="RGF3_WH"/>
</dbReference>
<dbReference type="Proteomes" id="UP000045706">
    <property type="component" value="Unassembled WGS sequence"/>
</dbReference>
<feature type="non-terminal residue" evidence="5">
    <location>
        <position position="428"/>
    </location>
</feature>
<dbReference type="PANTHER" id="PTHR46572:SF1">
    <property type="entry name" value="RHO1 GUANINE NUCLEOTIDE EXCHANGE FACTOR TUS1"/>
    <property type="match status" value="1"/>
</dbReference>
<proteinExistence type="predicted"/>
<evidence type="ECO:0000256" key="1">
    <source>
        <dbReference type="ARBA" id="ARBA00022658"/>
    </source>
</evidence>
<gene>
    <name evidence="5" type="ORF">BN1723_011296</name>
</gene>
<dbReference type="Pfam" id="PF23582">
    <property type="entry name" value="WHD_RGF3"/>
    <property type="match status" value="1"/>
</dbReference>
<feature type="domain" description="CNH" evidence="3">
    <location>
        <begin position="261"/>
        <end position="425"/>
    </location>
</feature>
<name>A0A0G4L625_VERLO</name>
<feature type="domain" description="RGF3 winged helix" evidence="4">
    <location>
        <begin position="97"/>
        <end position="201"/>
    </location>
</feature>
<feature type="compositionally biased region" description="Polar residues" evidence="2">
    <location>
        <begin position="25"/>
        <end position="35"/>
    </location>
</feature>
<dbReference type="Pfam" id="PF00780">
    <property type="entry name" value="CNH"/>
    <property type="match status" value="1"/>
</dbReference>
<evidence type="ECO:0000313" key="5">
    <source>
        <dbReference type="EMBL" id="CRK17416.1"/>
    </source>
</evidence>
<dbReference type="InterPro" id="IPR052233">
    <property type="entry name" value="Rho-type_GEFs"/>
</dbReference>
<dbReference type="PANTHER" id="PTHR46572">
    <property type="entry name" value="RHO1 GDP-GTP EXCHANGE PROTEIN 1-RELATED"/>
    <property type="match status" value="1"/>
</dbReference>
<evidence type="ECO:0000259" key="3">
    <source>
        <dbReference type="Pfam" id="PF00780"/>
    </source>
</evidence>
<keyword evidence="1" id="KW-0344">Guanine-nucleotide releasing factor</keyword>
<reference evidence="6" key="1">
    <citation type="submission" date="2015-05" db="EMBL/GenBank/DDBJ databases">
        <authorList>
            <person name="Fogelqvist Johan"/>
        </authorList>
    </citation>
    <scope>NUCLEOTIDE SEQUENCE [LARGE SCALE GENOMIC DNA]</scope>
</reference>
<dbReference type="InterPro" id="IPR001180">
    <property type="entry name" value="CNH_dom"/>
</dbReference>
<accession>A0A0G4L625</accession>
<evidence type="ECO:0000256" key="2">
    <source>
        <dbReference type="SAM" id="MobiDB-lite"/>
    </source>
</evidence>
<evidence type="ECO:0000313" key="6">
    <source>
        <dbReference type="Proteomes" id="UP000045706"/>
    </source>
</evidence>
<feature type="region of interest" description="Disordered" evidence="2">
    <location>
        <begin position="1"/>
        <end position="49"/>
    </location>
</feature>
<dbReference type="GO" id="GO:0005085">
    <property type="term" value="F:guanyl-nucleotide exchange factor activity"/>
    <property type="evidence" value="ECO:0007669"/>
    <property type="project" value="UniProtKB-KW"/>
</dbReference>
<protein>
    <submittedName>
        <fullName evidence="5">Uncharacterized protein</fullName>
    </submittedName>
</protein>
<dbReference type="EMBL" id="CVQI01007891">
    <property type="protein sequence ID" value="CRK17416.1"/>
    <property type="molecule type" value="Genomic_DNA"/>
</dbReference>
<sequence length="428" mass="48177">MYPPEGPEAYYGASGSASPYPERSISLSSHSNTPQVHAPARSRTDAAEERRKLFKQMTQQQQQQYLTANHGNPQEGYESGTPSSMTFDMITLPSGRRRKFVPGKLTAADFGICTEPWALSGIAAWIREMADGEPDLKQKTVEEALVALFTVKVPTINVADAEVLSTTVVELLLEAQILIPEEEWVKFGPGTVSGVLWQLTGSGCYASKLHENESPGRCYSYHCMRTLKKANLDDLMLDETKVEGWAEFFKVTKEMVEAPVHDNPRRAPQRLGKDVAFFASARMKERMLVFYKRKEGMHNTFKVLEPVFHKSSEKKSRLFGGRRPGGGATEAFRDYDEFYLPTECYSLNLFQSYIAISTAKGFELLTLDKKQPMSIPDLREPAIANIATRIRDQRPLGMFRLNDQEFLLAYEDCAVYVDKHGDKAPPVY</sequence>
<evidence type="ECO:0000259" key="4">
    <source>
        <dbReference type="Pfam" id="PF23582"/>
    </source>
</evidence>
<dbReference type="AlphaFoldDB" id="A0A0G4L625"/>